<keyword evidence="2" id="KW-0813">Transport</keyword>
<dbReference type="SMART" id="SM00062">
    <property type="entry name" value="PBPb"/>
    <property type="match status" value="1"/>
</dbReference>
<reference evidence="6 7" key="1">
    <citation type="submission" date="2019-12" db="EMBL/GenBank/DDBJ databases">
        <authorList>
            <person name="Li J."/>
            <person name="Shi Y."/>
            <person name="Xu G."/>
            <person name="Xiao D."/>
            <person name="Ran X."/>
        </authorList>
    </citation>
    <scope>NUCLEOTIDE SEQUENCE [LARGE SCALE GENOMIC DNA]</scope>
    <source>
        <strain evidence="6 7">JCM 15915</strain>
    </source>
</reference>
<evidence type="ECO:0000256" key="2">
    <source>
        <dbReference type="ARBA" id="ARBA00022448"/>
    </source>
</evidence>
<sequence length="276" mass="29541">MVRHRKRVVLRALALAIIGCLSLASCGVGGSDHRIRIGIKFDQPGLGYQDGTGYSGFDVDVATYLAGKLGYSPDQIEWVQSPSANRENMLSNHQVDMIVATYSITDKRKKSVDFAGPYFVAGQDLLVQKSNADIHGPDDLNGKNLCSVQGSTSAAKIKEKYAENANLVELNSYAECIGALEAGRIDALTTDDIILAGLASTGTNKGKFKLTGQTFTEEKYGVGLPKGTTRCPEISKAITSMVDDGSWEKFVSKNTEGSGYEFDAKANPPKPTEGCA</sequence>
<dbReference type="SUPFAM" id="SSF53850">
    <property type="entry name" value="Periplasmic binding protein-like II"/>
    <property type="match status" value="1"/>
</dbReference>
<dbReference type="GO" id="GO:0030288">
    <property type="term" value="C:outer membrane-bounded periplasmic space"/>
    <property type="evidence" value="ECO:0007669"/>
    <property type="project" value="TreeGrafter"/>
</dbReference>
<feature type="signal peptide" evidence="4">
    <location>
        <begin position="1"/>
        <end position="24"/>
    </location>
</feature>
<dbReference type="PANTHER" id="PTHR30085">
    <property type="entry name" value="AMINO ACID ABC TRANSPORTER PERMEASE"/>
    <property type="match status" value="1"/>
</dbReference>
<dbReference type="AlphaFoldDB" id="A0A7K1LFL6"/>
<dbReference type="PROSITE" id="PS51257">
    <property type="entry name" value="PROKAR_LIPOPROTEIN"/>
    <property type="match status" value="1"/>
</dbReference>
<evidence type="ECO:0000313" key="7">
    <source>
        <dbReference type="Proteomes" id="UP000462152"/>
    </source>
</evidence>
<dbReference type="Pfam" id="PF00497">
    <property type="entry name" value="SBP_bac_3"/>
    <property type="match status" value="1"/>
</dbReference>
<protein>
    <submittedName>
        <fullName evidence="6">Transporter substrate-binding domain-containing protein</fullName>
    </submittedName>
</protein>
<keyword evidence="7" id="KW-1185">Reference proteome</keyword>
<evidence type="ECO:0000256" key="4">
    <source>
        <dbReference type="SAM" id="SignalP"/>
    </source>
</evidence>
<proteinExistence type="inferred from homology"/>
<dbReference type="CDD" id="cd13690">
    <property type="entry name" value="PBP2_GluB"/>
    <property type="match status" value="1"/>
</dbReference>
<accession>A0A7K1LFL6</accession>
<name>A0A7K1LFL6_9MICC</name>
<feature type="domain" description="Solute-binding protein family 3/N-terminal" evidence="5">
    <location>
        <begin position="34"/>
        <end position="254"/>
    </location>
</feature>
<dbReference type="Proteomes" id="UP000462152">
    <property type="component" value="Unassembled WGS sequence"/>
</dbReference>
<dbReference type="InterPro" id="IPR051455">
    <property type="entry name" value="Bact_solute-bind_prot3"/>
</dbReference>
<dbReference type="Gene3D" id="3.40.190.10">
    <property type="entry name" value="Periplasmic binding protein-like II"/>
    <property type="match status" value="2"/>
</dbReference>
<evidence type="ECO:0000256" key="3">
    <source>
        <dbReference type="ARBA" id="ARBA00022729"/>
    </source>
</evidence>
<organism evidence="6 7">
    <name type="scientific">Rothia koreensis</name>
    <dbReference type="NCBI Taxonomy" id="592378"/>
    <lineage>
        <taxon>Bacteria</taxon>
        <taxon>Bacillati</taxon>
        <taxon>Actinomycetota</taxon>
        <taxon>Actinomycetes</taxon>
        <taxon>Micrococcales</taxon>
        <taxon>Micrococcaceae</taxon>
        <taxon>Rothia</taxon>
    </lineage>
</organism>
<keyword evidence="3 4" id="KW-0732">Signal</keyword>
<evidence type="ECO:0000313" key="6">
    <source>
        <dbReference type="EMBL" id="MUN53981.1"/>
    </source>
</evidence>
<dbReference type="InterPro" id="IPR001638">
    <property type="entry name" value="Solute-binding_3/MltF_N"/>
</dbReference>
<dbReference type="GO" id="GO:0005576">
    <property type="term" value="C:extracellular region"/>
    <property type="evidence" value="ECO:0007669"/>
    <property type="project" value="TreeGrafter"/>
</dbReference>
<gene>
    <name evidence="6" type="ORF">GMA10_01845</name>
</gene>
<dbReference type="GO" id="GO:0006865">
    <property type="term" value="P:amino acid transport"/>
    <property type="evidence" value="ECO:0007669"/>
    <property type="project" value="TreeGrafter"/>
</dbReference>
<evidence type="ECO:0000256" key="1">
    <source>
        <dbReference type="ARBA" id="ARBA00010333"/>
    </source>
</evidence>
<feature type="chain" id="PRO_5039503796" evidence="4">
    <location>
        <begin position="25"/>
        <end position="276"/>
    </location>
</feature>
<comment type="similarity">
    <text evidence="1">Belongs to the bacterial solute-binding protein 3 family.</text>
</comment>
<comment type="caution">
    <text evidence="6">The sequence shown here is derived from an EMBL/GenBank/DDBJ whole genome shotgun (WGS) entry which is preliminary data.</text>
</comment>
<dbReference type="PANTHER" id="PTHR30085:SF6">
    <property type="entry name" value="ABC TRANSPORTER GLUTAMINE-BINDING PROTEIN GLNH"/>
    <property type="match status" value="1"/>
</dbReference>
<dbReference type="EMBL" id="WOGT01000001">
    <property type="protein sequence ID" value="MUN53981.1"/>
    <property type="molecule type" value="Genomic_DNA"/>
</dbReference>
<evidence type="ECO:0000259" key="5">
    <source>
        <dbReference type="SMART" id="SM00062"/>
    </source>
</evidence>
<dbReference type="OrthoDB" id="9807888at2"/>